<dbReference type="HOGENOM" id="CLU_573678_0_0_1"/>
<accession>J4I8W0</accession>
<dbReference type="Gene3D" id="1.20.120.560">
    <property type="entry name" value="alix/aip1 in complex with the ypdl late domain"/>
    <property type="match status" value="1"/>
</dbReference>
<dbReference type="InParanoid" id="J4I8W0"/>
<evidence type="ECO:0000259" key="2">
    <source>
        <dbReference type="Pfam" id="PF13949"/>
    </source>
</evidence>
<dbReference type="Gene3D" id="1.20.140.50">
    <property type="entry name" value="alix/aip1 like domains"/>
    <property type="match status" value="1"/>
</dbReference>
<evidence type="ECO:0000313" key="3">
    <source>
        <dbReference type="EMBL" id="CCM00096.1"/>
    </source>
</evidence>
<dbReference type="STRING" id="599839.J4I8W0"/>
<dbReference type="RefSeq" id="XP_012179379.1">
    <property type="nucleotide sequence ID" value="XM_012323989.1"/>
</dbReference>
<feature type="domain" description="ALIX V-shaped" evidence="2">
    <location>
        <begin position="83"/>
        <end position="389"/>
    </location>
</feature>
<reference evidence="3 4" key="1">
    <citation type="journal article" date="2012" name="Appl. Environ. Microbiol.">
        <title>Short-read sequencing for genomic analysis of the brown rot fungus Fibroporia radiculosa.</title>
        <authorList>
            <person name="Tang J.D."/>
            <person name="Perkins A.D."/>
            <person name="Sonstegard T.S."/>
            <person name="Schroeder S.G."/>
            <person name="Burgess S.C."/>
            <person name="Diehl S.V."/>
        </authorList>
    </citation>
    <scope>NUCLEOTIDE SEQUENCE [LARGE SCALE GENOMIC DNA]</scope>
    <source>
        <strain evidence="3 4">TFFH 294</strain>
    </source>
</reference>
<dbReference type="Pfam" id="PF13949">
    <property type="entry name" value="ALIX_LYPXL_bnd"/>
    <property type="match status" value="1"/>
</dbReference>
<protein>
    <recommendedName>
        <fullName evidence="2">ALIX V-shaped domain-containing protein</fullName>
    </recommendedName>
</protein>
<dbReference type="PANTHER" id="PTHR23030:SF39">
    <property type="entry name" value="PROGRAMMED CELL DEATH 6-INTERACTING PROTEIN"/>
    <property type="match status" value="1"/>
</dbReference>
<feature type="compositionally biased region" description="Pro residues" evidence="1">
    <location>
        <begin position="454"/>
        <end position="463"/>
    </location>
</feature>
<name>J4I8W0_9APHY</name>
<dbReference type="GeneID" id="24095007"/>
<dbReference type="OrthoDB" id="64867at2759"/>
<feature type="compositionally biased region" description="Basic residues" evidence="1">
    <location>
        <begin position="467"/>
        <end position="476"/>
    </location>
</feature>
<gene>
    <name evidence="3" type="ORF">FIBRA_02123</name>
</gene>
<keyword evidence="4" id="KW-1185">Reference proteome</keyword>
<dbReference type="Proteomes" id="UP000006352">
    <property type="component" value="Unassembled WGS sequence"/>
</dbReference>
<dbReference type="InterPro" id="IPR025304">
    <property type="entry name" value="ALIX_V_dom"/>
</dbReference>
<dbReference type="AlphaFoldDB" id="J4I8W0"/>
<proteinExistence type="predicted"/>
<evidence type="ECO:0000256" key="1">
    <source>
        <dbReference type="SAM" id="MobiDB-lite"/>
    </source>
</evidence>
<feature type="region of interest" description="Disordered" evidence="1">
    <location>
        <begin position="402"/>
        <end position="476"/>
    </location>
</feature>
<feature type="compositionally biased region" description="Pro residues" evidence="1">
    <location>
        <begin position="406"/>
        <end position="421"/>
    </location>
</feature>
<organism evidence="3 4">
    <name type="scientific">Fibroporia radiculosa</name>
    <dbReference type="NCBI Taxonomy" id="599839"/>
    <lineage>
        <taxon>Eukaryota</taxon>
        <taxon>Fungi</taxon>
        <taxon>Dikarya</taxon>
        <taxon>Basidiomycota</taxon>
        <taxon>Agaricomycotina</taxon>
        <taxon>Agaricomycetes</taxon>
        <taxon>Polyporales</taxon>
        <taxon>Fibroporiaceae</taxon>
        <taxon>Fibroporia</taxon>
    </lineage>
</organism>
<evidence type="ECO:0000313" key="4">
    <source>
        <dbReference type="Proteomes" id="UP000006352"/>
    </source>
</evidence>
<dbReference type="GO" id="GO:0005768">
    <property type="term" value="C:endosome"/>
    <property type="evidence" value="ECO:0007669"/>
    <property type="project" value="TreeGrafter"/>
</dbReference>
<dbReference type="EMBL" id="HE796965">
    <property type="protein sequence ID" value="CCM00096.1"/>
    <property type="molecule type" value="Genomic_DNA"/>
</dbReference>
<dbReference type="PANTHER" id="PTHR23030">
    <property type="entry name" value="PCD6 INTERACTING PROTEIN-RELATED"/>
    <property type="match status" value="1"/>
</dbReference>
<sequence length="476" mass="53968">MVQSVIHPGLIDPKKIIGNDAVIFGELLGWGARVAIDIYNDRRKNFLKDDVTDRAQQLDDISNRVLQSLNLPAALEALERPIGLPPSLLKKAEEVRLQSGPSRIEENIKNVQKLAHSDIDILNEAMDILDQEAEEDESFQAEHSVERLSSHEANKELIAKAERYRAILDQAAQSDELVRTKWDEWERNIVELTWDETQLEASIPSSVISFGQGPSSVGATPTQTHAHALRVLLESLDDLMRARDDLVRRATRLAELENITPRVLKAAAGIERWIEVQPSTFEDALEEELAKYDKFRIGIEDGEQRQETLLQSIQNLAKERNQQFLQSRRDDESVKEREHALQSLDLAYHMYKEIMRNLDEGLKFYNDFASVLTQFRDTCNEWVLMRRNEIHSLTQSFESLLLDSAPPSPSIEPAPPEPPSRPEQQAQSSARRDPRAVFDLPPPDSDEWETTVLPPAPAAPPAQTPARRTRKTRAVG</sequence>